<dbReference type="Gene3D" id="3.20.20.70">
    <property type="entry name" value="Aldolase class I"/>
    <property type="match status" value="1"/>
</dbReference>
<evidence type="ECO:0000256" key="4">
    <source>
        <dbReference type="ARBA" id="ARBA00022272"/>
    </source>
</evidence>
<dbReference type="GO" id="GO:0000162">
    <property type="term" value="P:L-tryptophan biosynthetic process"/>
    <property type="evidence" value="ECO:0007669"/>
    <property type="project" value="UniProtKB-UniPathway"/>
</dbReference>
<feature type="domain" description="N-(5'phosphoribosyl) anthranilate isomerase (PRAI)" evidence="9">
    <location>
        <begin position="72"/>
        <end position="246"/>
    </location>
</feature>
<dbReference type="InterPro" id="IPR013785">
    <property type="entry name" value="Aldolase_TIM"/>
</dbReference>
<dbReference type="SUPFAM" id="SSF51366">
    <property type="entry name" value="Ribulose-phoshate binding barrel"/>
    <property type="match status" value="1"/>
</dbReference>
<evidence type="ECO:0000256" key="2">
    <source>
        <dbReference type="ARBA" id="ARBA00007571"/>
    </source>
</evidence>
<reference evidence="11" key="1">
    <citation type="submission" date="2016-10" db="EMBL/GenBank/DDBJ databases">
        <authorList>
            <person name="Geijer C."/>
            <person name="Jareborg N."/>
            <person name="Dainat J."/>
        </authorList>
    </citation>
    <scope>NUCLEOTIDE SEQUENCE [LARGE SCALE GENOMIC DNA]</scope>
    <source>
        <strain evidence="11">PYCC 4715</strain>
    </source>
</reference>
<dbReference type="CDD" id="cd00405">
    <property type="entry name" value="PRAI"/>
    <property type="match status" value="1"/>
</dbReference>
<dbReference type="EMBL" id="LT635768">
    <property type="protein sequence ID" value="SGZ56999.1"/>
    <property type="molecule type" value="Genomic_DNA"/>
</dbReference>
<sequence length="253" mass="28644">MSRLIKICGLRTAEAAEEAVNLGADLLGVIMVPNRKRSVTPEVALEISKIARKKRKQLNRKFQTSKEILEYVQSQKFEHFDEYFKLYRQLVVENGPFLVGVFRNQDIEEVFRLANEYEVDVIQLHGSEDVEEYLERNEDGKYVIVKRYVIPNNIQAMSDFFHKLTGVPSKGFAFPLLDSEAGGEGKPIDWTLINDLEGKFILAGGLHPDNLHETLPYSKNVIGFDVSGGVENVDGDKDLNKINLFIVNGKQLA</sequence>
<evidence type="ECO:0000256" key="5">
    <source>
        <dbReference type="ARBA" id="ARBA00022605"/>
    </source>
</evidence>
<evidence type="ECO:0000256" key="3">
    <source>
        <dbReference type="ARBA" id="ARBA00012572"/>
    </source>
</evidence>
<dbReference type="AlphaFoldDB" id="A0A1L0C062"/>
<organism evidence="10 11">
    <name type="scientific">Sungouiella intermedia</name>
    <dbReference type="NCBI Taxonomy" id="45354"/>
    <lineage>
        <taxon>Eukaryota</taxon>
        <taxon>Fungi</taxon>
        <taxon>Dikarya</taxon>
        <taxon>Ascomycota</taxon>
        <taxon>Saccharomycotina</taxon>
        <taxon>Pichiomycetes</taxon>
        <taxon>Metschnikowiaceae</taxon>
        <taxon>Sungouiella</taxon>
    </lineage>
</organism>
<dbReference type="Proteomes" id="UP000182259">
    <property type="component" value="Chromosome V"/>
</dbReference>
<dbReference type="InterPro" id="IPR011060">
    <property type="entry name" value="RibuloseP-bd_barrel"/>
</dbReference>
<evidence type="ECO:0000313" key="11">
    <source>
        <dbReference type="Proteomes" id="UP000182259"/>
    </source>
</evidence>
<proteinExistence type="inferred from homology"/>
<evidence type="ECO:0000313" key="10">
    <source>
        <dbReference type="EMBL" id="SGZ56999.1"/>
    </source>
</evidence>
<dbReference type="EC" id="5.3.1.24" evidence="3"/>
<keyword evidence="6" id="KW-0822">Tryptophan biosynthesis</keyword>
<dbReference type="PANTHER" id="PTHR42894">
    <property type="entry name" value="N-(5'-PHOSPHORIBOSYL)ANTHRANILATE ISOMERASE"/>
    <property type="match status" value="1"/>
</dbReference>
<comment type="similarity">
    <text evidence="2">Belongs to the TrpF family.</text>
</comment>
<keyword evidence="8" id="KW-0413">Isomerase</keyword>
<name>A0A1L0C062_9ASCO</name>
<comment type="pathway">
    <text evidence="1">Amino-acid biosynthesis; L-tryptophan biosynthesis; L-tryptophan from chorismate: step 3/5.</text>
</comment>
<accession>A0A1L0C062</accession>
<dbReference type="UniPathway" id="UPA00035">
    <property type="reaction ID" value="UER00042"/>
</dbReference>
<protein>
    <recommendedName>
        <fullName evidence="4">N-(5'-phosphoribosyl)anthranilate isomerase</fullName>
        <ecNumber evidence="3">5.3.1.24</ecNumber>
    </recommendedName>
</protein>
<evidence type="ECO:0000256" key="8">
    <source>
        <dbReference type="ARBA" id="ARBA00023235"/>
    </source>
</evidence>
<dbReference type="GO" id="GO:0004640">
    <property type="term" value="F:phosphoribosylanthranilate isomerase activity"/>
    <property type="evidence" value="ECO:0007669"/>
    <property type="project" value="UniProtKB-EC"/>
</dbReference>
<keyword evidence="7" id="KW-0057">Aromatic amino acid biosynthesis</keyword>
<dbReference type="InterPro" id="IPR001240">
    <property type="entry name" value="PRAI_dom"/>
</dbReference>
<gene>
    <name evidence="10" type="ORF">SAMEA4029009_CIC11G00000002336</name>
</gene>
<evidence type="ECO:0000256" key="6">
    <source>
        <dbReference type="ARBA" id="ARBA00022822"/>
    </source>
</evidence>
<keyword evidence="5" id="KW-0028">Amino-acid biosynthesis</keyword>
<evidence type="ECO:0000259" key="9">
    <source>
        <dbReference type="Pfam" id="PF00697"/>
    </source>
</evidence>
<dbReference type="InterPro" id="IPR044643">
    <property type="entry name" value="TrpF_fam"/>
</dbReference>
<dbReference type="PANTHER" id="PTHR42894:SF1">
    <property type="entry name" value="N-(5'-PHOSPHORIBOSYL)ANTHRANILATE ISOMERASE"/>
    <property type="match status" value="1"/>
</dbReference>
<evidence type="ECO:0000256" key="7">
    <source>
        <dbReference type="ARBA" id="ARBA00023141"/>
    </source>
</evidence>
<dbReference type="Pfam" id="PF00697">
    <property type="entry name" value="PRAI"/>
    <property type="match status" value="1"/>
</dbReference>
<evidence type="ECO:0000256" key="1">
    <source>
        <dbReference type="ARBA" id="ARBA00004664"/>
    </source>
</evidence>
<dbReference type="HAMAP" id="MF_00135">
    <property type="entry name" value="PRAI"/>
    <property type="match status" value="1"/>
</dbReference>